<feature type="signal peptide" evidence="1">
    <location>
        <begin position="1"/>
        <end position="22"/>
    </location>
</feature>
<dbReference type="AlphaFoldDB" id="F5Y9L8"/>
<reference evidence="4" key="1">
    <citation type="submission" date="2009-12" db="EMBL/GenBank/DDBJ databases">
        <title>Complete sequence of Treponema azotonutricium strain ZAS-9.</title>
        <authorList>
            <person name="Tetu S.G."/>
            <person name="Matson E."/>
            <person name="Ren Q."/>
            <person name="Seshadri R."/>
            <person name="Elbourne L."/>
            <person name="Hassan K.A."/>
            <person name="Durkin A."/>
            <person name="Radune D."/>
            <person name="Mohamoud Y."/>
            <person name="Shay R."/>
            <person name="Jin S."/>
            <person name="Zhang X."/>
            <person name="Lucey K."/>
            <person name="Ballor N.R."/>
            <person name="Ottesen E."/>
            <person name="Rosenthal R."/>
            <person name="Allen A."/>
            <person name="Leadbetter J.R."/>
            <person name="Paulsen I.T."/>
        </authorList>
    </citation>
    <scope>NUCLEOTIDE SEQUENCE [LARGE SCALE GENOMIC DNA]</scope>
    <source>
        <strain evidence="4">ATCC BAA-888 / DSM 13862 / ZAS-9</strain>
    </source>
</reference>
<dbReference type="STRING" id="545695.TREAZ_0815"/>
<organism evidence="3 4">
    <name type="scientific">Leadbettera azotonutricia (strain ATCC BAA-888 / DSM 13862 / ZAS-9)</name>
    <name type="common">Treponema azotonutricium</name>
    <dbReference type="NCBI Taxonomy" id="545695"/>
    <lineage>
        <taxon>Bacteria</taxon>
        <taxon>Pseudomonadati</taxon>
        <taxon>Spirochaetota</taxon>
        <taxon>Spirochaetia</taxon>
        <taxon>Spirochaetales</taxon>
        <taxon>Breznakiellaceae</taxon>
        <taxon>Leadbettera</taxon>
    </lineage>
</organism>
<protein>
    <recommendedName>
        <fullName evidence="2">Uncharacterized protein TP-0789 domain-containing protein</fullName>
    </recommendedName>
</protein>
<accession>F5Y9L8</accession>
<reference evidence="3 4" key="2">
    <citation type="journal article" date="2011" name="ISME J.">
        <title>RNA-seq reveals cooperative metabolic interactions between two termite-gut spirochete species in co-culture.</title>
        <authorList>
            <person name="Rosenthal A.Z."/>
            <person name="Matson E.G."/>
            <person name="Eldar A."/>
            <person name="Leadbetter J.R."/>
        </authorList>
    </citation>
    <scope>NUCLEOTIDE SEQUENCE [LARGE SCALE GENOMIC DNA]</scope>
    <source>
        <strain evidence="4">ATCC BAA-888 / DSM 13862 / ZAS-9</strain>
    </source>
</reference>
<dbReference type="InterPro" id="IPR033399">
    <property type="entry name" value="TP_0789-like"/>
</dbReference>
<evidence type="ECO:0000256" key="1">
    <source>
        <dbReference type="SAM" id="SignalP"/>
    </source>
</evidence>
<keyword evidence="4" id="KW-1185">Reference proteome</keyword>
<keyword evidence="1" id="KW-0732">Signal</keyword>
<proteinExistence type="predicted"/>
<evidence type="ECO:0000313" key="3">
    <source>
        <dbReference type="EMBL" id="AEF82429.1"/>
    </source>
</evidence>
<name>F5Y9L8_LEAAZ</name>
<dbReference type="KEGG" id="taz:TREAZ_0815"/>
<dbReference type="eggNOG" id="COG3026">
    <property type="taxonomic scope" value="Bacteria"/>
</dbReference>
<feature type="domain" description="Uncharacterized protein TP-0789" evidence="2">
    <location>
        <begin position="71"/>
        <end position="256"/>
    </location>
</feature>
<dbReference type="Proteomes" id="UP000009222">
    <property type="component" value="Chromosome"/>
</dbReference>
<dbReference type="RefSeq" id="WP_015711157.1">
    <property type="nucleotide sequence ID" value="NC_015577.1"/>
</dbReference>
<dbReference type="HOGENOM" id="CLU_074356_0_0_12"/>
<sequence length="260" mass="28993">MNMKKSIFLASLLITAVGFVFAQDAASIVDKSRNRINADTISTRSRMVITAKNGTTSERVMDQYSKDDAKGNSRAVIQFQSPASVAGTRFLTMENAGKDDDRWIFLPSLGKVRRIAASEGSGSFVGTDMSYDDISSATRNADLDNHKIVKEEKFRNADCYVIESTPKDPSYQYSKMVQYIDKASFVNYKIELYDKRGTQVKTFEILELKDVQGRLTPMVTKMSTLAAGTSTTINVDIIKYDDTIPESVFTPTYLETGRAR</sequence>
<dbReference type="Gene3D" id="2.50.20.10">
    <property type="entry name" value="Lipoprotein localisation LolA/LolB/LppX"/>
    <property type="match status" value="1"/>
</dbReference>
<evidence type="ECO:0000259" key="2">
    <source>
        <dbReference type="Pfam" id="PF17131"/>
    </source>
</evidence>
<dbReference type="Pfam" id="PF17131">
    <property type="entry name" value="LolA_like"/>
    <property type="match status" value="1"/>
</dbReference>
<dbReference type="OrthoDB" id="9803781at2"/>
<evidence type="ECO:0000313" key="4">
    <source>
        <dbReference type="Proteomes" id="UP000009222"/>
    </source>
</evidence>
<dbReference type="InParanoid" id="F5Y9L8"/>
<gene>
    <name evidence="3" type="ordered locus">TREAZ_0815</name>
</gene>
<feature type="chain" id="PRO_5003335787" description="Uncharacterized protein TP-0789 domain-containing protein" evidence="1">
    <location>
        <begin position="23"/>
        <end position="260"/>
    </location>
</feature>
<dbReference type="CDD" id="cd16329">
    <property type="entry name" value="LolA_like"/>
    <property type="match status" value="1"/>
</dbReference>
<dbReference type="EMBL" id="CP001841">
    <property type="protein sequence ID" value="AEF82429.1"/>
    <property type="molecule type" value="Genomic_DNA"/>
</dbReference>